<dbReference type="EMBL" id="LCBL01000005">
    <property type="protein sequence ID" value="KKS08708.1"/>
    <property type="molecule type" value="Genomic_DNA"/>
</dbReference>
<keyword evidence="2 3" id="KW-0694">RNA-binding</keyword>
<reference evidence="4 5" key="1">
    <citation type="journal article" date="2015" name="Nature">
        <title>rRNA introns, odd ribosomes, and small enigmatic genomes across a large radiation of phyla.</title>
        <authorList>
            <person name="Brown C.T."/>
            <person name="Hug L.A."/>
            <person name="Thomas B.C."/>
            <person name="Sharon I."/>
            <person name="Castelle C.J."/>
            <person name="Singh A."/>
            <person name="Wilkins M.J."/>
            <person name="Williams K.H."/>
            <person name="Banfield J.F."/>
        </authorList>
    </citation>
    <scope>NUCLEOTIDE SEQUENCE [LARGE SCALE GENOMIC DNA]</scope>
</reference>
<evidence type="ECO:0000256" key="3">
    <source>
        <dbReference type="HAMAP-Rule" id="MF_00023"/>
    </source>
</evidence>
<comment type="subcellular location">
    <subcellularLocation>
        <location evidence="3">Cytoplasm</location>
    </subcellularLocation>
    <text evidence="3">The tmRNA-SmpB complex associates with stalled 70S ribosomes.</text>
</comment>
<dbReference type="GO" id="GO:0070929">
    <property type="term" value="P:trans-translation"/>
    <property type="evidence" value="ECO:0007669"/>
    <property type="project" value="UniProtKB-UniRule"/>
</dbReference>
<accession>A0A0G0Z6Q9</accession>
<dbReference type="InterPro" id="IPR023620">
    <property type="entry name" value="SmpB"/>
</dbReference>
<dbReference type="InterPro" id="IPR020081">
    <property type="entry name" value="SsrA-bd_prot_CS"/>
</dbReference>
<evidence type="ECO:0000256" key="1">
    <source>
        <dbReference type="ARBA" id="ARBA00022490"/>
    </source>
</evidence>
<organism evidence="4 5">
    <name type="scientific">candidate division CPR2 bacterium GW2011_GWC1_41_48</name>
    <dbReference type="NCBI Taxonomy" id="1618344"/>
    <lineage>
        <taxon>Bacteria</taxon>
        <taxon>Bacteria division CPR2</taxon>
    </lineage>
</organism>
<dbReference type="Pfam" id="PF01668">
    <property type="entry name" value="SmpB"/>
    <property type="match status" value="1"/>
</dbReference>
<dbReference type="Proteomes" id="UP000033869">
    <property type="component" value="Unassembled WGS sequence"/>
</dbReference>
<dbReference type="GO" id="GO:0070930">
    <property type="term" value="P:trans-translation-dependent protein tagging"/>
    <property type="evidence" value="ECO:0007669"/>
    <property type="project" value="TreeGrafter"/>
</dbReference>
<keyword evidence="1 3" id="KW-0963">Cytoplasm</keyword>
<proteinExistence type="inferred from homology"/>
<comment type="similarity">
    <text evidence="3">Belongs to the SmpB family.</text>
</comment>
<dbReference type="GO" id="GO:0003723">
    <property type="term" value="F:RNA binding"/>
    <property type="evidence" value="ECO:0007669"/>
    <property type="project" value="UniProtKB-UniRule"/>
</dbReference>
<dbReference type="PANTHER" id="PTHR30308:SF2">
    <property type="entry name" value="SSRA-BINDING PROTEIN"/>
    <property type="match status" value="1"/>
</dbReference>
<dbReference type="NCBIfam" id="TIGR00086">
    <property type="entry name" value="smpB"/>
    <property type="match status" value="1"/>
</dbReference>
<name>A0A0G0Z6Q9_UNCC2</name>
<dbReference type="NCBIfam" id="NF003843">
    <property type="entry name" value="PRK05422.1"/>
    <property type="match status" value="1"/>
</dbReference>
<evidence type="ECO:0000256" key="2">
    <source>
        <dbReference type="ARBA" id="ARBA00022884"/>
    </source>
</evidence>
<dbReference type="InterPro" id="IPR000037">
    <property type="entry name" value="SsrA-bd_prot"/>
</dbReference>
<dbReference type="SUPFAM" id="SSF74982">
    <property type="entry name" value="Small protein B (SmpB)"/>
    <property type="match status" value="1"/>
</dbReference>
<dbReference type="Gene3D" id="2.40.280.10">
    <property type="match status" value="1"/>
</dbReference>
<evidence type="ECO:0000313" key="4">
    <source>
        <dbReference type="EMBL" id="KKS08708.1"/>
    </source>
</evidence>
<sequence>MATNDNIVFIGKMLYNYQIMVGIKVITQNRRGLFDYEITEKFEAGLSLTGPEVKSIRAGHINLKDSYAVVKDGEIWLLNTYISPYRFAPGEGYDPERSRKLLLHKKEIKGLIGKLEMKGLSLIPLKVYLKHGLVKVELGLGRGRKKYDKRELIKRRETEREIQKEIKQRTR</sequence>
<dbReference type="PANTHER" id="PTHR30308">
    <property type="entry name" value="TMRNA-BINDING COMPONENT OF TRANS-TRANSLATION TAGGING COMPLEX"/>
    <property type="match status" value="1"/>
</dbReference>
<dbReference type="PATRIC" id="fig|1618344.3.peg.1071"/>
<protein>
    <recommendedName>
        <fullName evidence="3">SsrA-binding protein</fullName>
    </recommendedName>
    <alternativeName>
        <fullName evidence="3">Small protein B</fullName>
    </alternativeName>
</protein>
<evidence type="ECO:0000313" key="5">
    <source>
        <dbReference type="Proteomes" id="UP000033869"/>
    </source>
</evidence>
<dbReference type="CDD" id="cd09294">
    <property type="entry name" value="SmpB"/>
    <property type="match status" value="1"/>
</dbReference>
<dbReference type="AlphaFoldDB" id="A0A0G0Z6Q9"/>
<dbReference type="HAMAP" id="MF_00023">
    <property type="entry name" value="SmpB"/>
    <property type="match status" value="1"/>
</dbReference>
<dbReference type="GO" id="GO:0005829">
    <property type="term" value="C:cytosol"/>
    <property type="evidence" value="ECO:0007669"/>
    <property type="project" value="TreeGrafter"/>
</dbReference>
<comment type="function">
    <text evidence="3">Required for rescue of stalled ribosomes mediated by trans-translation. Binds to transfer-messenger RNA (tmRNA), required for stable association of tmRNA with ribosomes. tmRNA and SmpB together mimic tRNA shape, replacing the anticodon stem-loop with SmpB. tmRNA is encoded by the ssrA gene; the 2 termini fold to resemble tRNA(Ala) and it encodes a 'tag peptide', a short internal open reading frame. During trans-translation Ala-aminoacylated tmRNA acts like a tRNA, entering the A-site of stalled ribosomes, displacing the stalled mRNA. The ribosome then switches to translate the ORF on the tmRNA; the nascent peptide is terminated with the 'tag peptide' encoded by the tmRNA and targeted for degradation. The ribosome is freed to recommence translation, which seems to be the essential function of trans-translation.</text>
</comment>
<comment type="caution">
    <text evidence="4">The sequence shown here is derived from an EMBL/GenBank/DDBJ whole genome shotgun (WGS) entry which is preliminary data.</text>
</comment>
<gene>
    <name evidence="3" type="primary">smpB</name>
    <name evidence="4" type="ORF">UU65_C0005G0019</name>
</gene>
<dbReference type="PROSITE" id="PS01317">
    <property type="entry name" value="SSRP"/>
    <property type="match status" value="1"/>
</dbReference>